<keyword evidence="7" id="KW-0106">Calcium</keyword>
<dbReference type="Gene3D" id="1.10.287.70">
    <property type="match status" value="1"/>
</dbReference>
<accession>A0ABN9VSW7</accession>
<dbReference type="InterPro" id="IPR050599">
    <property type="entry name" value="VDCC_alpha-1_subunit"/>
</dbReference>
<evidence type="ECO:0000259" key="16">
    <source>
        <dbReference type="PROSITE" id="PS50222"/>
    </source>
</evidence>
<feature type="region of interest" description="Disordered" evidence="14">
    <location>
        <begin position="590"/>
        <end position="616"/>
    </location>
</feature>
<evidence type="ECO:0000256" key="5">
    <source>
        <dbReference type="ARBA" id="ARBA00022673"/>
    </source>
</evidence>
<evidence type="ECO:0000256" key="15">
    <source>
        <dbReference type="SAM" id="Phobius"/>
    </source>
</evidence>
<evidence type="ECO:0000256" key="1">
    <source>
        <dbReference type="ARBA" id="ARBA00004141"/>
    </source>
</evidence>
<dbReference type="InterPro" id="IPR002048">
    <property type="entry name" value="EF_hand_dom"/>
</dbReference>
<dbReference type="Gene3D" id="1.10.238.10">
    <property type="entry name" value="EF-hand"/>
    <property type="match status" value="1"/>
</dbReference>
<feature type="transmembrane region" description="Helical" evidence="15">
    <location>
        <begin position="208"/>
        <end position="229"/>
    </location>
</feature>
<keyword evidence="3" id="KW-0597">Phosphoprotein</keyword>
<keyword evidence="6 15" id="KW-0812">Transmembrane</keyword>
<name>A0ABN9VSW7_9DINO</name>
<keyword evidence="2" id="KW-0813">Transport</keyword>
<evidence type="ECO:0000256" key="8">
    <source>
        <dbReference type="ARBA" id="ARBA00022882"/>
    </source>
</evidence>
<evidence type="ECO:0000256" key="11">
    <source>
        <dbReference type="ARBA" id="ARBA00023136"/>
    </source>
</evidence>
<evidence type="ECO:0000256" key="3">
    <source>
        <dbReference type="ARBA" id="ARBA00022553"/>
    </source>
</evidence>
<evidence type="ECO:0000256" key="9">
    <source>
        <dbReference type="ARBA" id="ARBA00022989"/>
    </source>
</evidence>
<dbReference type="PROSITE" id="PS50222">
    <property type="entry name" value="EF_HAND_2"/>
    <property type="match status" value="2"/>
</dbReference>
<comment type="subcellular location">
    <subcellularLocation>
        <location evidence="1">Membrane</location>
        <topology evidence="1">Multi-pass membrane protein</topology>
    </subcellularLocation>
</comment>
<dbReference type="EMBL" id="CAUYUJ010017593">
    <property type="protein sequence ID" value="CAK0876052.1"/>
    <property type="molecule type" value="Genomic_DNA"/>
</dbReference>
<feature type="transmembrane region" description="Helical" evidence="15">
    <location>
        <begin position="249"/>
        <end position="270"/>
    </location>
</feature>
<feature type="compositionally biased region" description="Basic and acidic residues" evidence="14">
    <location>
        <begin position="132"/>
        <end position="142"/>
    </location>
</feature>
<dbReference type="InterPro" id="IPR005821">
    <property type="entry name" value="Ion_trans_dom"/>
</dbReference>
<dbReference type="PANTHER" id="PTHR45628:SF7">
    <property type="entry name" value="VOLTAGE-DEPENDENT CALCIUM CHANNEL TYPE A SUBUNIT ALPHA-1"/>
    <property type="match status" value="1"/>
</dbReference>
<keyword evidence="9 15" id="KW-1133">Transmembrane helix</keyword>
<evidence type="ECO:0000256" key="13">
    <source>
        <dbReference type="ARBA" id="ARBA00023303"/>
    </source>
</evidence>
<sequence length="650" mass="71889">MSVLCDAARPGPGHETSEATGTEESLAEFEGLLRLLRQKHARLCRENAALRGWGAPSQEKTRADGAADAAGGVQQSTGGASGRAPSPVMPPAGSPLALGASVQERAASCSPRSEAAVSEGGPSARVPTSELASDRLSRDARYRSQRLGGSRELVEHFGTDTGGSQANKKIATELMQKHLARRNPNMKYFGFTGAKRLKEKMKWVRNNNFDYTMAMIIVLNAVYMGAQTWVVTNSTRYDRNSAEKDRRGWLVGDMIFAAIFTIELTVRVFAYQVNFYRGSQKWWNFFDCVTIVATVVATLLDMFGTAPGFYINFFKVLRLARLVRSLKVSKSRFFHNLKVLSYTVAGSANAFMSAITLLFVVMYVFGIMFMQGLQSYILSDNADPQVMLKLEDYFGSPPDTIFTLLNSITGGINWHEVAFTLHGVEPSYKWFFVAYITFTVLCVLNILNGVFVTVAIESAQTNKELAIENTQLKTRALIEQMVEWFIQADKDMSNKVSFSELHGLMRDDKVRVFLRANGIDIASAAQRHGGGFLLLDRDGTGQLEPEEFVDNLIMLQGNAKAIGFSDLASLRVVCDDMSQRVADMEVMIRDHFDGPDSPPVRRRTTQVPGGLGRGTPRGWDLSEDALAWSCQSSSKSIRSWNFFSSTQSPI</sequence>
<keyword evidence="4" id="KW-0109">Calcium transport</keyword>
<feature type="transmembrane region" description="Helical" evidence="15">
    <location>
        <begin position="344"/>
        <end position="370"/>
    </location>
</feature>
<dbReference type="InterPro" id="IPR027359">
    <property type="entry name" value="Volt_channel_dom_sf"/>
</dbReference>
<evidence type="ECO:0000313" key="18">
    <source>
        <dbReference type="Proteomes" id="UP001189429"/>
    </source>
</evidence>
<dbReference type="PROSITE" id="PS00018">
    <property type="entry name" value="EF_HAND_1"/>
    <property type="match status" value="2"/>
</dbReference>
<keyword evidence="8" id="KW-0851">Voltage-gated channel</keyword>
<evidence type="ECO:0000256" key="2">
    <source>
        <dbReference type="ARBA" id="ARBA00022448"/>
    </source>
</evidence>
<organism evidence="17 18">
    <name type="scientific">Prorocentrum cordatum</name>
    <dbReference type="NCBI Taxonomy" id="2364126"/>
    <lineage>
        <taxon>Eukaryota</taxon>
        <taxon>Sar</taxon>
        <taxon>Alveolata</taxon>
        <taxon>Dinophyceae</taxon>
        <taxon>Prorocentrales</taxon>
        <taxon>Prorocentraceae</taxon>
        <taxon>Prorocentrum</taxon>
    </lineage>
</organism>
<gene>
    <name evidence="17" type="ORF">PCOR1329_LOCUS60569</name>
</gene>
<dbReference type="Proteomes" id="UP001189429">
    <property type="component" value="Unassembled WGS sequence"/>
</dbReference>
<dbReference type="Gene3D" id="1.20.120.350">
    <property type="entry name" value="Voltage-gated potassium channels. Chain C"/>
    <property type="match status" value="1"/>
</dbReference>
<feature type="region of interest" description="Disordered" evidence="14">
    <location>
        <begin position="1"/>
        <end position="24"/>
    </location>
</feature>
<keyword evidence="12" id="KW-0325">Glycoprotein</keyword>
<evidence type="ECO:0000256" key="7">
    <source>
        <dbReference type="ARBA" id="ARBA00022837"/>
    </source>
</evidence>
<reference evidence="17" key="1">
    <citation type="submission" date="2023-10" db="EMBL/GenBank/DDBJ databases">
        <authorList>
            <person name="Chen Y."/>
            <person name="Shah S."/>
            <person name="Dougan E. K."/>
            <person name="Thang M."/>
            <person name="Chan C."/>
        </authorList>
    </citation>
    <scope>NUCLEOTIDE SEQUENCE [LARGE SCALE GENOMIC DNA]</scope>
</reference>
<feature type="domain" description="EF-hand" evidence="16">
    <location>
        <begin position="476"/>
        <end position="511"/>
    </location>
</feature>
<dbReference type="SUPFAM" id="SSF81324">
    <property type="entry name" value="Voltage-gated potassium channels"/>
    <property type="match status" value="1"/>
</dbReference>
<feature type="region of interest" description="Disordered" evidence="14">
    <location>
        <begin position="54"/>
        <end position="144"/>
    </location>
</feature>
<evidence type="ECO:0000256" key="10">
    <source>
        <dbReference type="ARBA" id="ARBA00023065"/>
    </source>
</evidence>
<evidence type="ECO:0000256" key="12">
    <source>
        <dbReference type="ARBA" id="ARBA00023180"/>
    </source>
</evidence>
<protein>
    <recommendedName>
        <fullName evidence="16">EF-hand domain-containing protein</fullName>
    </recommendedName>
</protein>
<evidence type="ECO:0000256" key="6">
    <source>
        <dbReference type="ARBA" id="ARBA00022692"/>
    </source>
</evidence>
<keyword evidence="11 15" id="KW-0472">Membrane</keyword>
<feature type="transmembrane region" description="Helical" evidence="15">
    <location>
        <begin position="430"/>
        <end position="456"/>
    </location>
</feature>
<dbReference type="InterPro" id="IPR011992">
    <property type="entry name" value="EF-hand-dom_pair"/>
</dbReference>
<dbReference type="SUPFAM" id="SSF47473">
    <property type="entry name" value="EF-hand"/>
    <property type="match status" value="1"/>
</dbReference>
<keyword evidence="13" id="KW-0407">Ion channel</keyword>
<dbReference type="Pfam" id="PF00520">
    <property type="entry name" value="Ion_trans"/>
    <property type="match status" value="1"/>
</dbReference>
<comment type="caution">
    <text evidence="17">The sequence shown here is derived from an EMBL/GenBank/DDBJ whole genome shotgun (WGS) entry which is preliminary data.</text>
</comment>
<dbReference type="InterPro" id="IPR018247">
    <property type="entry name" value="EF_Hand_1_Ca_BS"/>
</dbReference>
<evidence type="ECO:0000256" key="14">
    <source>
        <dbReference type="SAM" id="MobiDB-lite"/>
    </source>
</evidence>
<evidence type="ECO:0000256" key="4">
    <source>
        <dbReference type="ARBA" id="ARBA00022568"/>
    </source>
</evidence>
<feature type="domain" description="EF-hand" evidence="16">
    <location>
        <begin position="532"/>
        <end position="558"/>
    </location>
</feature>
<keyword evidence="10" id="KW-0406">Ion transport</keyword>
<evidence type="ECO:0000313" key="17">
    <source>
        <dbReference type="EMBL" id="CAK0876052.1"/>
    </source>
</evidence>
<keyword evidence="18" id="KW-1185">Reference proteome</keyword>
<dbReference type="PANTHER" id="PTHR45628">
    <property type="entry name" value="VOLTAGE-DEPENDENT CALCIUM CHANNEL TYPE A SUBUNIT ALPHA-1"/>
    <property type="match status" value="1"/>
</dbReference>
<proteinExistence type="predicted"/>
<keyword evidence="5" id="KW-0107">Calcium channel</keyword>